<keyword evidence="3" id="KW-1185">Reference proteome</keyword>
<evidence type="ECO:0000313" key="3">
    <source>
        <dbReference type="Proteomes" id="UP001295794"/>
    </source>
</evidence>
<dbReference type="Proteomes" id="UP001295794">
    <property type="component" value="Unassembled WGS sequence"/>
</dbReference>
<name>A0AAD2Q3D1_9AGAR</name>
<evidence type="ECO:0000313" key="1">
    <source>
        <dbReference type="EMBL" id="CAK5270717.1"/>
    </source>
</evidence>
<proteinExistence type="predicted"/>
<evidence type="ECO:0000313" key="2">
    <source>
        <dbReference type="EMBL" id="CAK5271600.1"/>
    </source>
</evidence>
<dbReference type="AlphaFoldDB" id="A0AAD2Q3D1"/>
<dbReference type="EMBL" id="CAVNYO010000174">
    <property type="protein sequence ID" value="CAK5271600.1"/>
    <property type="molecule type" value="Genomic_DNA"/>
</dbReference>
<gene>
    <name evidence="1" type="ORF">MYCIT1_LOCUS15358</name>
    <name evidence="2" type="ORF">MYCIT1_LOCUS16774</name>
</gene>
<dbReference type="EMBL" id="CAVNYO010000169">
    <property type="protein sequence ID" value="CAK5270717.1"/>
    <property type="molecule type" value="Genomic_DNA"/>
</dbReference>
<organism evidence="2 3">
    <name type="scientific">Mycena citricolor</name>
    <dbReference type="NCBI Taxonomy" id="2018698"/>
    <lineage>
        <taxon>Eukaryota</taxon>
        <taxon>Fungi</taxon>
        <taxon>Dikarya</taxon>
        <taxon>Basidiomycota</taxon>
        <taxon>Agaricomycotina</taxon>
        <taxon>Agaricomycetes</taxon>
        <taxon>Agaricomycetidae</taxon>
        <taxon>Agaricales</taxon>
        <taxon>Marasmiineae</taxon>
        <taxon>Mycenaceae</taxon>
        <taxon>Mycena</taxon>
    </lineage>
</organism>
<protein>
    <submittedName>
        <fullName evidence="2">Uncharacterized protein</fullName>
    </submittedName>
</protein>
<reference evidence="2" key="1">
    <citation type="submission" date="2023-11" db="EMBL/GenBank/DDBJ databases">
        <authorList>
            <person name="De Vega J J."/>
            <person name="De Vega J J."/>
        </authorList>
    </citation>
    <scope>NUCLEOTIDE SEQUENCE</scope>
</reference>
<sequence length="286" mass="33122">MLLDRLPAELIDMVFGILSEAMLDVVFAAMSCQMLWDLGRRHIYAYLEREVADMWWTGHRVLCCEVDLWISEIPDHILSADEQTELLNTKNSTYPCLIDHLSAEAPHLSFTHTKLSRDLNGSAYYEERPLDIQHAIKLCHPLQSWGSLEQEDIVWPAHPLILRNITRKQYVQGYDMDVALLKKYTDWRSKDGREVENFLDLGHVVLSRICWSSEGPLDDPIDCNETPIHRGIWAGDAFDIISAEDPDWAEMRSSALWEDVTRAATDDLERMFRSVYIERSLEDIED</sequence>
<accession>A0AAD2Q3D1</accession>
<comment type="caution">
    <text evidence="2">The sequence shown here is derived from an EMBL/GenBank/DDBJ whole genome shotgun (WGS) entry which is preliminary data.</text>
</comment>